<dbReference type="Proteomes" id="UP000179807">
    <property type="component" value="Unassembled WGS sequence"/>
</dbReference>
<dbReference type="SMART" id="SM00220">
    <property type="entry name" value="S_TKc"/>
    <property type="match status" value="1"/>
</dbReference>
<dbReference type="GO" id="GO:0004672">
    <property type="term" value="F:protein kinase activity"/>
    <property type="evidence" value="ECO:0007669"/>
    <property type="project" value="InterPro"/>
</dbReference>
<evidence type="ECO:0000313" key="4">
    <source>
        <dbReference type="Proteomes" id="UP000179807"/>
    </source>
</evidence>
<feature type="compositionally biased region" description="Basic and acidic residues" evidence="1">
    <location>
        <begin position="244"/>
        <end position="261"/>
    </location>
</feature>
<dbReference type="InterPro" id="IPR011009">
    <property type="entry name" value="Kinase-like_dom_sf"/>
</dbReference>
<evidence type="ECO:0000313" key="3">
    <source>
        <dbReference type="EMBL" id="OHS95827.1"/>
    </source>
</evidence>
<dbReference type="EMBL" id="MLAK01001218">
    <property type="protein sequence ID" value="OHS95827.1"/>
    <property type="molecule type" value="Genomic_DNA"/>
</dbReference>
<dbReference type="GO" id="GO:0005524">
    <property type="term" value="F:ATP binding"/>
    <property type="evidence" value="ECO:0007669"/>
    <property type="project" value="InterPro"/>
</dbReference>
<dbReference type="RefSeq" id="XP_068348964.1">
    <property type="nucleotide sequence ID" value="XM_068511794.1"/>
</dbReference>
<evidence type="ECO:0000259" key="2">
    <source>
        <dbReference type="PROSITE" id="PS50011"/>
    </source>
</evidence>
<keyword evidence="4" id="KW-1185">Reference proteome</keyword>
<feature type="region of interest" description="Disordered" evidence="1">
    <location>
        <begin position="193"/>
        <end position="219"/>
    </location>
</feature>
<dbReference type="AlphaFoldDB" id="A0A1J4JDS6"/>
<organism evidence="3 4">
    <name type="scientific">Tritrichomonas foetus</name>
    <dbReference type="NCBI Taxonomy" id="1144522"/>
    <lineage>
        <taxon>Eukaryota</taxon>
        <taxon>Metamonada</taxon>
        <taxon>Parabasalia</taxon>
        <taxon>Tritrichomonadida</taxon>
        <taxon>Tritrichomonadidae</taxon>
        <taxon>Tritrichomonas</taxon>
    </lineage>
</organism>
<dbReference type="Pfam" id="PF00069">
    <property type="entry name" value="Pkinase"/>
    <property type="match status" value="1"/>
</dbReference>
<evidence type="ECO:0000256" key="1">
    <source>
        <dbReference type="SAM" id="MobiDB-lite"/>
    </source>
</evidence>
<accession>A0A1J4JDS6</accession>
<feature type="region of interest" description="Disordered" evidence="1">
    <location>
        <begin position="242"/>
        <end position="261"/>
    </location>
</feature>
<dbReference type="VEuPathDB" id="TrichDB:TRFO_38033"/>
<dbReference type="PANTHER" id="PTHR24362">
    <property type="entry name" value="SERINE/THREONINE-PROTEIN KINASE NEK"/>
    <property type="match status" value="1"/>
</dbReference>
<gene>
    <name evidence="3" type="ORF">TRFO_38033</name>
</gene>
<protein>
    <recommendedName>
        <fullName evidence="2">Protein kinase domain-containing protein</fullName>
    </recommendedName>
</protein>
<dbReference type="GeneID" id="94846498"/>
<feature type="domain" description="Protein kinase" evidence="2">
    <location>
        <begin position="1"/>
        <end position="431"/>
    </location>
</feature>
<sequence length="486" mass="55334">MEFLDQADFNKRYLVVKDMSRTKHSASILVQCADTKKLFICKIISRKGTQPGFIDSLHKIVSSKIPNVCAYNIYSETDQNYYLIRPYIQRICLSDAVAANSRLLGSQKPPAFRNPTSSIQTAKTDDASSYCEFDEKKSIFMPLNLNVTNCQLPKLKQINNNLPINLRPQINKSKSQQNASQFVNFHINRKNPNSFNQNAEISQNGNFNQNIPSTNGEARSSSVLDSFQSKVTANIACDNLQNNKNDKIESESKENSEDSDNNRCNRDLDFFEVWKTIVSIYERLHSFDIHLNSIKLSNFFIIDERTIDMVDVYPMLASSFNGIETPDPKCFIFYAPEVFTHEMATSQASDMWSLGAILMYCCGFQLPWSTVNMCSMIRTITACDFEITQYNDMPNEIYEALTKLLVRDPTQRATAEDILTFFPRAAKQPKLSIISKLKRSTVPGSFQIQQIVLSKKLTRRLNASVRSSFLPPMKNNLDTELMNTAL</sequence>
<proteinExistence type="predicted"/>
<dbReference type="Gene3D" id="1.10.510.10">
    <property type="entry name" value="Transferase(Phosphotransferase) domain 1"/>
    <property type="match status" value="1"/>
</dbReference>
<name>A0A1J4JDS6_9EUKA</name>
<dbReference type="SUPFAM" id="SSF56112">
    <property type="entry name" value="Protein kinase-like (PK-like)"/>
    <property type="match status" value="1"/>
</dbReference>
<reference evidence="3" key="1">
    <citation type="submission" date="2016-10" db="EMBL/GenBank/DDBJ databases">
        <authorList>
            <person name="Benchimol M."/>
            <person name="Almeida L.G."/>
            <person name="Vasconcelos A.T."/>
            <person name="Perreira-Neves A."/>
            <person name="Rosa I.A."/>
            <person name="Tasca T."/>
            <person name="Bogo M.R."/>
            <person name="de Souza W."/>
        </authorList>
    </citation>
    <scope>NUCLEOTIDE SEQUENCE [LARGE SCALE GENOMIC DNA]</scope>
    <source>
        <strain evidence="3">K</strain>
    </source>
</reference>
<dbReference type="PROSITE" id="PS50011">
    <property type="entry name" value="PROTEIN_KINASE_DOM"/>
    <property type="match status" value="1"/>
</dbReference>
<dbReference type="InterPro" id="IPR000719">
    <property type="entry name" value="Prot_kinase_dom"/>
</dbReference>
<dbReference type="PANTHER" id="PTHR24362:SF309">
    <property type="entry name" value="PROTEIN KINASE DOMAIN-CONTAINING PROTEIN"/>
    <property type="match status" value="1"/>
</dbReference>
<comment type="caution">
    <text evidence="3">The sequence shown here is derived from an EMBL/GenBank/DDBJ whole genome shotgun (WGS) entry which is preliminary data.</text>
</comment>